<comment type="caution">
    <text evidence="1">The sequence shown here is derived from an EMBL/GenBank/DDBJ whole genome shotgun (WGS) entry which is preliminary data.</text>
</comment>
<name>A0ACC0J0R1_9ERIC</name>
<protein>
    <submittedName>
        <fullName evidence="1">Protein RALF-like 33</fullName>
    </submittedName>
</protein>
<accession>A0ACC0J0R1</accession>
<dbReference type="Proteomes" id="UP001060215">
    <property type="component" value="Chromosome 1"/>
</dbReference>
<sequence>MDHEHQLVVGWWVTRLGCRGTIAESFFANKEFRLDYKVNRRILASSYYINYGTLERNSVPYSRRGASYYNCQFGAQAMATIDDRVMGVTVGGRGRETHTMATRPEVVYI</sequence>
<organism evidence="1 2">
    <name type="scientific">Camellia lanceoleosa</name>
    <dbReference type="NCBI Taxonomy" id="1840588"/>
    <lineage>
        <taxon>Eukaryota</taxon>
        <taxon>Viridiplantae</taxon>
        <taxon>Streptophyta</taxon>
        <taxon>Embryophyta</taxon>
        <taxon>Tracheophyta</taxon>
        <taxon>Spermatophyta</taxon>
        <taxon>Magnoliopsida</taxon>
        <taxon>eudicotyledons</taxon>
        <taxon>Gunneridae</taxon>
        <taxon>Pentapetalae</taxon>
        <taxon>asterids</taxon>
        <taxon>Ericales</taxon>
        <taxon>Theaceae</taxon>
        <taxon>Camellia</taxon>
    </lineage>
</organism>
<gene>
    <name evidence="1" type="ORF">LOK49_LG01G01039</name>
</gene>
<reference evidence="1 2" key="1">
    <citation type="journal article" date="2022" name="Plant J.">
        <title>Chromosome-level genome of Camellia lanceoleosa provides a valuable resource for understanding genome evolution and self-incompatibility.</title>
        <authorList>
            <person name="Gong W."/>
            <person name="Xiao S."/>
            <person name="Wang L."/>
            <person name="Liao Z."/>
            <person name="Chang Y."/>
            <person name="Mo W."/>
            <person name="Hu G."/>
            <person name="Li W."/>
            <person name="Zhao G."/>
            <person name="Zhu H."/>
            <person name="Hu X."/>
            <person name="Ji K."/>
            <person name="Xiang X."/>
            <person name="Song Q."/>
            <person name="Yuan D."/>
            <person name="Jin S."/>
            <person name="Zhang L."/>
        </authorList>
    </citation>
    <scope>NUCLEOTIDE SEQUENCE [LARGE SCALE GENOMIC DNA]</scope>
    <source>
        <strain evidence="1">SQ_2022a</strain>
    </source>
</reference>
<keyword evidence="2" id="KW-1185">Reference proteome</keyword>
<evidence type="ECO:0000313" key="1">
    <source>
        <dbReference type="EMBL" id="KAI8030983.1"/>
    </source>
</evidence>
<evidence type="ECO:0000313" key="2">
    <source>
        <dbReference type="Proteomes" id="UP001060215"/>
    </source>
</evidence>
<proteinExistence type="predicted"/>
<dbReference type="EMBL" id="CM045758">
    <property type="protein sequence ID" value="KAI8030983.1"/>
    <property type="molecule type" value="Genomic_DNA"/>
</dbReference>